<gene>
    <name evidence="9" type="ORF">LNINA_LOCUS6611</name>
</gene>
<keyword evidence="10" id="KW-1185">Reference proteome</keyword>
<feature type="transmembrane region" description="Helical" evidence="7">
    <location>
        <begin position="20"/>
        <end position="39"/>
    </location>
</feature>
<feature type="domain" description="Major facilitator superfamily (MFS) profile" evidence="8">
    <location>
        <begin position="20"/>
        <end position="475"/>
    </location>
</feature>
<evidence type="ECO:0000256" key="4">
    <source>
        <dbReference type="ARBA" id="ARBA00022847"/>
    </source>
</evidence>
<feature type="transmembrane region" description="Helical" evidence="7">
    <location>
        <begin position="319"/>
        <end position="338"/>
    </location>
</feature>
<feature type="transmembrane region" description="Helical" evidence="7">
    <location>
        <begin position="414"/>
        <end position="437"/>
    </location>
</feature>
<feature type="transmembrane region" description="Helical" evidence="7">
    <location>
        <begin position="125"/>
        <end position="145"/>
    </location>
</feature>
<evidence type="ECO:0000256" key="5">
    <source>
        <dbReference type="ARBA" id="ARBA00022989"/>
    </source>
</evidence>
<keyword evidence="5 7" id="KW-1133">Transmembrane helix</keyword>
<evidence type="ECO:0000313" key="9">
    <source>
        <dbReference type="EMBL" id="CAK1547115.1"/>
    </source>
</evidence>
<keyword evidence="6 7" id="KW-0472">Membrane</keyword>
<dbReference type="FunFam" id="1.20.1250.20:FF:000423">
    <property type="entry name" value="Putative inorganic phosphate cotransporter-like Protein"/>
    <property type="match status" value="1"/>
</dbReference>
<keyword evidence="4" id="KW-0769">Symport</keyword>
<evidence type="ECO:0000256" key="6">
    <source>
        <dbReference type="ARBA" id="ARBA00023136"/>
    </source>
</evidence>
<protein>
    <recommendedName>
        <fullName evidence="8">Major facilitator superfamily (MFS) profile domain-containing protein</fullName>
    </recommendedName>
</protein>
<dbReference type="Pfam" id="PF07690">
    <property type="entry name" value="MFS_1"/>
    <property type="match status" value="1"/>
</dbReference>
<evidence type="ECO:0000256" key="1">
    <source>
        <dbReference type="ARBA" id="ARBA00004141"/>
    </source>
</evidence>
<comment type="subcellular location">
    <subcellularLocation>
        <location evidence="1">Membrane</location>
        <topology evidence="1">Multi-pass membrane protein</topology>
    </subcellularLocation>
</comment>
<keyword evidence="3 7" id="KW-0812">Transmembrane</keyword>
<dbReference type="GO" id="GO:0015293">
    <property type="term" value="F:symporter activity"/>
    <property type="evidence" value="ECO:0007669"/>
    <property type="project" value="UniProtKB-KW"/>
</dbReference>
<feature type="transmembrane region" description="Helical" evidence="7">
    <location>
        <begin position="187"/>
        <end position="206"/>
    </location>
</feature>
<dbReference type="SUPFAM" id="SSF103473">
    <property type="entry name" value="MFS general substrate transporter"/>
    <property type="match status" value="1"/>
</dbReference>
<evidence type="ECO:0000259" key="8">
    <source>
        <dbReference type="PROSITE" id="PS50850"/>
    </source>
</evidence>
<dbReference type="PANTHER" id="PTHR11662">
    <property type="entry name" value="SOLUTE CARRIER FAMILY 17"/>
    <property type="match status" value="1"/>
</dbReference>
<dbReference type="FunFam" id="1.20.1250.20:FF:000003">
    <property type="entry name" value="Solute carrier family 17 member 3"/>
    <property type="match status" value="1"/>
</dbReference>
<sequence length="514" mass="56508">MLTGWRLAVSKLFILPQRYVMVIMALLAIANAFTMRQCLNLAITQMVKRKVAPEIGSADYDPHACPDPNANTTTVVENLLTASGESDKFDWSESTQGLILGSFYYGYVATHLPGGMLAERFGGKWVLSLGLLSTAVCTFITPFAVKTGGAVALFILRVIEGLGEGPSMPALMLIISQWIPKTERSRVGALVFGGAQIGNVAGSFLSGLIMHNGGWENVFYLFGGLGLAWFVLWCLLCYSSPNTHPFISDAEKRFLNENVEALCNNEKKQLDPVPWKALVRSVPLWALIVAGIGHDWGYYTMVTDLPKYMTDVLKFDIKSTGFLTSMPYIAMWIASIIFGLMSDFGIKKGLYSLQNARKIFTTVAAIGPGICIILASYSGCNTTLAVVWFVAAMAFMSAYYCGMKINVLDLSPNYAGTTTALVNGISSVSGIVSPYLIGLLTPTSTLKQWRIAFWVCLAVLFATNLVFVFLGKGVQEWWDDVKLRGYPSDWKHGPLPTRERDMEISNVEKKKEKE</sequence>
<evidence type="ECO:0000256" key="2">
    <source>
        <dbReference type="ARBA" id="ARBA00022448"/>
    </source>
</evidence>
<feature type="transmembrane region" description="Helical" evidence="7">
    <location>
        <begin position="359"/>
        <end position="377"/>
    </location>
</feature>
<feature type="transmembrane region" description="Helical" evidence="7">
    <location>
        <begin position="449"/>
        <end position="470"/>
    </location>
</feature>
<evidence type="ECO:0000256" key="7">
    <source>
        <dbReference type="SAM" id="Phobius"/>
    </source>
</evidence>
<dbReference type="Proteomes" id="UP001497472">
    <property type="component" value="Unassembled WGS sequence"/>
</dbReference>
<name>A0AAV1JGE2_9NEOP</name>
<feature type="transmembrane region" description="Helical" evidence="7">
    <location>
        <begin position="277"/>
        <end position="299"/>
    </location>
</feature>
<proteinExistence type="predicted"/>
<organism evidence="9 10">
    <name type="scientific">Leptosia nina</name>
    <dbReference type="NCBI Taxonomy" id="320188"/>
    <lineage>
        <taxon>Eukaryota</taxon>
        <taxon>Metazoa</taxon>
        <taxon>Ecdysozoa</taxon>
        <taxon>Arthropoda</taxon>
        <taxon>Hexapoda</taxon>
        <taxon>Insecta</taxon>
        <taxon>Pterygota</taxon>
        <taxon>Neoptera</taxon>
        <taxon>Endopterygota</taxon>
        <taxon>Lepidoptera</taxon>
        <taxon>Glossata</taxon>
        <taxon>Ditrysia</taxon>
        <taxon>Papilionoidea</taxon>
        <taxon>Pieridae</taxon>
        <taxon>Pierinae</taxon>
        <taxon>Leptosia</taxon>
    </lineage>
</organism>
<feature type="transmembrane region" description="Helical" evidence="7">
    <location>
        <begin position="383"/>
        <end position="402"/>
    </location>
</feature>
<comment type="caution">
    <text evidence="9">The sequence shown here is derived from an EMBL/GenBank/DDBJ whole genome shotgun (WGS) entry which is preliminary data.</text>
</comment>
<dbReference type="PROSITE" id="PS50850">
    <property type="entry name" value="MFS"/>
    <property type="match status" value="1"/>
</dbReference>
<dbReference type="InterPro" id="IPR036259">
    <property type="entry name" value="MFS_trans_sf"/>
</dbReference>
<reference evidence="9 10" key="1">
    <citation type="submission" date="2023-11" db="EMBL/GenBank/DDBJ databases">
        <authorList>
            <person name="Okamura Y."/>
        </authorList>
    </citation>
    <scope>NUCLEOTIDE SEQUENCE [LARGE SCALE GENOMIC DNA]</scope>
</reference>
<dbReference type="InterPro" id="IPR011701">
    <property type="entry name" value="MFS"/>
</dbReference>
<dbReference type="GO" id="GO:0006820">
    <property type="term" value="P:monoatomic anion transport"/>
    <property type="evidence" value="ECO:0007669"/>
    <property type="project" value="TreeGrafter"/>
</dbReference>
<feature type="transmembrane region" description="Helical" evidence="7">
    <location>
        <begin position="218"/>
        <end position="238"/>
    </location>
</feature>
<evidence type="ECO:0000313" key="10">
    <source>
        <dbReference type="Proteomes" id="UP001497472"/>
    </source>
</evidence>
<dbReference type="InterPro" id="IPR020846">
    <property type="entry name" value="MFS_dom"/>
</dbReference>
<dbReference type="AlphaFoldDB" id="A0AAV1JGE2"/>
<dbReference type="CDD" id="cd17318">
    <property type="entry name" value="MFS_SLC17"/>
    <property type="match status" value="1"/>
</dbReference>
<feature type="transmembrane region" description="Helical" evidence="7">
    <location>
        <begin position="151"/>
        <end position="175"/>
    </location>
</feature>
<dbReference type="EMBL" id="CAVLEF010000009">
    <property type="protein sequence ID" value="CAK1547115.1"/>
    <property type="molecule type" value="Genomic_DNA"/>
</dbReference>
<evidence type="ECO:0000256" key="3">
    <source>
        <dbReference type="ARBA" id="ARBA00022692"/>
    </source>
</evidence>
<accession>A0AAV1JGE2</accession>
<dbReference type="GO" id="GO:0016020">
    <property type="term" value="C:membrane"/>
    <property type="evidence" value="ECO:0007669"/>
    <property type="project" value="UniProtKB-SubCell"/>
</dbReference>
<dbReference type="Gene3D" id="1.20.1250.20">
    <property type="entry name" value="MFS general substrate transporter like domains"/>
    <property type="match status" value="2"/>
</dbReference>
<dbReference type="InterPro" id="IPR050382">
    <property type="entry name" value="MFS_Na/Anion_cotransporter"/>
</dbReference>
<dbReference type="PANTHER" id="PTHR11662:SF415">
    <property type="entry name" value="AT30085P-RELATED"/>
    <property type="match status" value="1"/>
</dbReference>
<keyword evidence="2" id="KW-0813">Transport</keyword>